<dbReference type="InterPro" id="IPR011335">
    <property type="entry name" value="Restrct_endonuc-II-like"/>
</dbReference>
<name>A0A517XNU1_9BACT</name>
<dbReference type="Pfam" id="PF05685">
    <property type="entry name" value="Uma2"/>
    <property type="match status" value="1"/>
</dbReference>
<sequence length="198" mass="22430">MGAVPKTKLTVAEYLAIEKQAEFKSEFYAGEMFAMAGASREHNRVSENLSGELHARLKGGPCQSFSRDLRVRIQRTGLYCYPDLVIVCDEPEFAEEDKDTLTNPRVVFEVLSPSTERYDRTTKFLHYQRLPSVQEYVLVAPDRAWCERYVRQPDGAWSLVQFVGLDATLELKSVPVAVPLADVYARVEFPPPEPRPSA</sequence>
<gene>
    <name evidence="2" type="ORF">ETAA1_10810</name>
</gene>
<evidence type="ECO:0000313" key="3">
    <source>
        <dbReference type="Proteomes" id="UP000319576"/>
    </source>
</evidence>
<dbReference type="Proteomes" id="UP000319576">
    <property type="component" value="Chromosome"/>
</dbReference>
<dbReference type="KEGG" id="uli:ETAA1_10810"/>
<dbReference type="AlphaFoldDB" id="A0A517XNU1"/>
<dbReference type="SUPFAM" id="SSF52980">
    <property type="entry name" value="Restriction endonuclease-like"/>
    <property type="match status" value="1"/>
</dbReference>
<keyword evidence="3" id="KW-1185">Reference proteome</keyword>
<feature type="domain" description="Putative restriction endonuclease" evidence="1">
    <location>
        <begin position="12"/>
        <end position="175"/>
    </location>
</feature>
<dbReference type="CDD" id="cd06260">
    <property type="entry name" value="DUF820-like"/>
    <property type="match status" value="1"/>
</dbReference>
<protein>
    <recommendedName>
        <fullName evidence="1">Putative restriction endonuclease domain-containing protein</fullName>
    </recommendedName>
</protein>
<accession>A0A517XNU1</accession>
<dbReference type="OrthoDB" id="9808428at2"/>
<dbReference type="EMBL" id="CP036273">
    <property type="protein sequence ID" value="QDU19177.1"/>
    <property type="molecule type" value="Genomic_DNA"/>
</dbReference>
<dbReference type="InterPro" id="IPR012296">
    <property type="entry name" value="Nuclease_put_TT1808"/>
</dbReference>
<dbReference type="InterPro" id="IPR008538">
    <property type="entry name" value="Uma2"/>
</dbReference>
<proteinExistence type="predicted"/>
<dbReference type="Gene3D" id="3.90.1570.10">
    <property type="entry name" value="tt1808, chain A"/>
    <property type="match status" value="1"/>
</dbReference>
<organism evidence="2 3">
    <name type="scientific">Urbifossiella limnaea</name>
    <dbReference type="NCBI Taxonomy" id="2528023"/>
    <lineage>
        <taxon>Bacteria</taxon>
        <taxon>Pseudomonadati</taxon>
        <taxon>Planctomycetota</taxon>
        <taxon>Planctomycetia</taxon>
        <taxon>Gemmatales</taxon>
        <taxon>Gemmataceae</taxon>
        <taxon>Urbifossiella</taxon>
    </lineage>
</organism>
<evidence type="ECO:0000313" key="2">
    <source>
        <dbReference type="EMBL" id="QDU19177.1"/>
    </source>
</evidence>
<reference evidence="2 3" key="1">
    <citation type="submission" date="2019-02" db="EMBL/GenBank/DDBJ databases">
        <title>Deep-cultivation of Planctomycetes and their phenomic and genomic characterization uncovers novel biology.</title>
        <authorList>
            <person name="Wiegand S."/>
            <person name="Jogler M."/>
            <person name="Boedeker C."/>
            <person name="Pinto D."/>
            <person name="Vollmers J."/>
            <person name="Rivas-Marin E."/>
            <person name="Kohn T."/>
            <person name="Peeters S.H."/>
            <person name="Heuer A."/>
            <person name="Rast P."/>
            <person name="Oberbeckmann S."/>
            <person name="Bunk B."/>
            <person name="Jeske O."/>
            <person name="Meyerdierks A."/>
            <person name="Storesund J.E."/>
            <person name="Kallscheuer N."/>
            <person name="Luecker S."/>
            <person name="Lage O.M."/>
            <person name="Pohl T."/>
            <person name="Merkel B.J."/>
            <person name="Hornburger P."/>
            <person name="Mueller R.-W."/>
            <person name="Bruemmer F."/>
            <person name="Labrenz M."/>
            <person name="Spormann A.M."/>
            <person name="Op den Camp H."/>
            <person name="Overmann J."/>
            <person name="Amann R."/>
            <person name="Jetten M.S.M."/>
            <person name="Mascher T."/>
            <person name="Medema M.H."/>
            <person name="Devos D.P."/>
            <person name="Kaster A.-K."/>
            <person name="Ovreas L."/>
            <person name="Rohde M."/>
            <person name="Galperin M.Y."/>
            <person name="Jogler C."/>
        </authorList>
    </citation>
    <scope>NUCLEOTIDE SEQUENCE [LARGE SCALE GENOMIC DNA]</scope>
    <source>
        <strain evidence="2 3">ETA_A1</strain>
    </source>
</reference>
<dbReference type="PANTHER" id="PTHR36558">
    <property type="entry name" value="GLR1098 PROTEIN"/>
    <property type="match status" value="1"/>
</dbReference>
<evidence type="ECO:0000259" key="1">
    <source>
        <dbReference type="Pfam" id="PF05685"/>
    </source>
</evidence>
<dbReference type="PANTHER" id="PTHR36558:SF1">
    <property type="entry name" value="RESTRICTION ENDONUCLEASE DOMAIN-CONTAINING PROTEIN-RELATED"/>
    <property type="match status" value="1"/>
</dbReference>
<dbReference type="RefSeq" id="WP_145234982.1">
    <property type="nucleotide sequence ID" value="NZ_CP036273.1"/>
</dbReference>